<proteinExistence type="predicted"/>
<comment type="caution">
    <text evidence="1">The sequence shown here is derived from an EMBL/GenBank/DDBJ whole genome shotgun (WGS) entry which is preliminary data.</text>
</comment>
<dbReference type="AlphaFoldDB" id="A0AAV7JT63"/>
<accession>A0AAV7JT63</accession>
<name>A0AAV7JT63_9METZ</name>
<sequence length="106" mass="12014">MPSRSAKYIRFKSESSLSRANDSLYASQDTQLLHNEVVGVVGVVGLEISFFEYNFDLQITCIAYPAMKAKDWRTSVISENQSSDGEERLCAQVCLEYFSIIRFIVT</sequence>
<reference evidence="1 2" key="1">
    <citation type="journal article" date="2023" name="BMC Biol.">
        <title>The compact genome of the sponge Oopsacas minuta (Hexactinellida) is lacking key metazoan core genes.</title>
        <authorList>
            <person name="Santini S."/>
            <person name="Schenkelaars Q."/>
            <person name="Jourda C."/>
            <person name="Duchesne M."/>
            <person name="Belahbib H."/>
            <person name="Rocher C."/>
            <person name="Selva M."/>
            <person name="Riesgo A."/>
            <person name="Vervoort M."/>
            <person name="Leys S.P."/>
            <person name="Kodjabachian L."/>
            <person name="Le Bivic A."/>
            <person name="Borchiellini C."/>
            <person name="Claverie J.M."/>
            <person name="Renard E."/>
        </authorList>
    </citation>
    <scope>NUCLEOTIDE SEQUENCE [LARGE SCALE GENOMIC DNA]</scope>
    <source>
        <strain evidence="1">SPO-2</strain>
    </source>
</reference>
<dbReference type="Proteomes" id="UP001165289">
    <property type="component" value="Unassembled WGS sequence"/>
</dbReference>
<dbReference type="EMBL" id="JAKMXF010000301">
    <property type="protein sequence ID" value="KAI6651942.1"/>
    <property type="molecule type" value="Genomic_DNA"/>
</dbReference>
<evidence type="ECO:0000313" key="1">
    <source>
        <dbReference type="EMBL" id="KAI6651942.1"/>
    </source>
</evidence>
<evidence type="ECO:0000313" key="2">
    <source>
        <dbReference type="Proteomes" id="UP001165289"/>
    </source>
</evidence>
<organism evidence="1 2">
    <name type="scientific">Oopsacas minuta</name>
    <dbReference type="NCBI Taxonomy" id="111878"/>
    <lineage>
        <taxon>Eukaryota</taxon>
        <taxon>Metazoa</taxon>
        <taxon>Porifera</taxon>
        <taxon>Hexactinellida</taxon>
        <taxon>Hexasterophora</taxon>
        <taxon>Lyssacinosida</taxon>
        <taxon>Leucopsacidae</taxon>
        <taxon>Oopsacas</taxon>
    </lineage>
</organism>
<protein>
    <submittedName>
        <fullName evidence="1">Uncharacterized protein</fullName>
    </submittedName>
</protein>
<keyword evidence="2" id="KW-1185">Reference proteome</keyword>
<gene>
    <name evidence="1" type="ORF">LOD99_4821</name>
</gene>